<evidence type="ECO:0000256" key="1">
    <source>
        <dbReference type="ARBA" id="ARBA00022729"/>
    </source>
</evidence>
<feature type="signal peptide" evidence="3">
    <location>
        <begin position="1"/>
        <end position="20"/>
    </location>
</feature>
<dbReference type="Proteomes" id="UP000240608">
    <property type="component" value="Unassembled WGS sequence"/>
</dbReference>
<dbReference type="PANTHER" id="PTHR15337">
    <property type="entry name" value="ANTERIOR GRADIENT PROTEIN-RELATED"/>
    <property type="match status" value="1"/>
</dbReference>
<dbReference type="AlphaFoldDB" id="A0A2T4D9S2"/>
<dbReference type="InterPro" id="IPR004879">
    <property type="entry name" value="Ssp411-like_TRX"/>
</dbReference>
<dbReference type="Proteomes" id="UP000636010">
    <property type="component" value="Unassembled WGS sequence"/>
</dbReference>
<reference evidence="5" key="1">
    <citation type="journal article" date="2014" name="Int. J. Syst. Evol. Microbiol.">
        <title>Complete genome of a new Firmicutes species belonging to the dominant human colonic microbiota ('Ruminococcus bicirculans') reveals two chromosomes and a selective capacity to utilize plant glucans.</title>
        <authorList>
            <consortium name="NISC Comparative Sequencing Program"/>
            <person name="Wegmann U."/>
            <person name="Louis P."/>
            <person name="Goesmann A."/>
            <person name="Henrissat B."/>
            <person name="Duncan S.H."/>
            <person name="Flint H.J."/>
        </authorList>
    </citation>
    <scope>NUCLEOTIDE SEQUENCE</scope>
    <source>
        <strain evidence="5">CGMCC 1.10832</strain>
    </source>
</reference>
<organism evidence="6 7">
    <name type="scientific">Marivirga lumbricoides</name>
    <dbReference type="NCBI Taxonomy" id="1046115"/>
    <lineage>
        <taxon>Bacteria</taxon>
        <taxon>Pseudomonadati</taxon>
        <taxon>Bacteroidota</taxon>
        <taxon>Cytophagia</taxon>
        <taxon>Cytophagales</taxon>
        <taxon>Marivirgaceae</taxon>
        <taxon>Marivirga</taxon>
    </lineage>
</organism>
<accession>A0A2T4D9S2</accession>
<reference evidence="5" key="4">
    <citation type="submission" date="2024-05" db="EMBL/GenBank/DDBJ databases">
        <authorList>
            <person name="Sun Q."/>
            <person name="Zhou Y."/>
        </authorList>
    </citation>
    <scope>NUCLEOTIDE SEQUENCE</scope>
    <source>
        <strain evidence="5">CGMCC 1.10832</strain>
    </source>
</reference>
<sequence length="151" mass="17290">MRKLILLPAIVLLIASSALVNKPEEKATIKWLTLEEAYKLNQKNPKKIFVDVYTNWCGWCKRMDRDTFQDAKVAEFVNENFYAVKLNAESQDKISIGQDTTTSQMMARSMGVSGYPTIVYIKEDFKTIQAVPGYQKPDAFLDTLEKVLAWK</sequence>
<evidence type="ECO:0000256" key="2">
    <source>
        <dbReference type="ARBA" id="ARBA00023284"/>
    </source>
</evidence>
<proteinExistence type="predicted"/>
<evidence type="ECO:0000313" key="8">
    <source>
        <dbReference type="Proteomes" id="UP000636010"/>
    </source>
</evidence>
<evidence type="ECO:0000313" key="6">
    <source>
        <dbReference type="EMBL" id="PTB90569.1"/>
    </source>
</evidence>
<dbReference type="InterPro" id="IPR036249">
    <property type="entry name" value="Thioredoxin-like_sf"/>
</dbReference>
<evidence type="ECO:0000313" key="5">
    <source>
        <dbReference type="EMBL" id="GGC31575.1"/>
    </source>
</evidence>
<dbReference type="InterPro" id="IPR013766">
    <property type="entry name" value="Thioredoxin_domain"/>
</dbReference>
<evidence type="ECO:0000259" key="4">
    <source>
        <dbReference type="PROSITE" id="PS51352"/>
    </source>
</evidence>
<dbReference type="InterPro" id="IPR051099">
    <property type="entry name" value="AGR/TXD"/>
</dbReference>
<protein>
    <submittedName>
        <fullName evidence="6">Protein-disulfide isomerase</fullName>
    </submittedName>
</protein>
<evidence type="ECO:0000313" key="7">
    <source>
        <dbReference type="Proteomes" id="UP000240608"/>
    </source>
</evidence>
<evidence type="ECO:0000256" key="3">
    <source>
        <dbReference type="SAM" id="SignalP"/>
    </source>
</evidence>
<reference evidence="6 7" key="2">
    <citation type="submission" date="2018-03" db="EMBL/GenBank/DDBJ databases">
        <title>Cross-interface Injection: A General Nanoliter Liquid Handling Method Applied to Single Cells Genome Amplification Automated Nanoliter Liquid Handling Applied to Single Cell Multiple Displacement Amplification.</title>
        <authorList>
            <person name="Yun J."/>
            <person name="Xu P."/>
            <person name="Xu J."/>
            <person name="Dai X."/>
            <person name="Wang Y."/>
            <person name="Zheng X."/>
            <person name="Cao C."/>
            <person name="Yi Q."/>
            <person name="Zhu Y."/>
            <person name="Wang L."/>
            <person name="Dong Z."/>
            <person name="Huang Y."/>
            <person name="Huang L."/>
            <person name="Du W."/>
        </authorList>
    </citation>
    <scope>NUCLEOTIDE SEQUENCE [LARGE SCALE GENOMIC DNA]</scope>
    <source>
        <strain evidence="6 7">Z-D1-2</strain>
    </source>
</reference>
<feature type="domain" description="Thioredoxin" evidence="4">
    <location>
        <begin position="11"/>
        <end position="149"/>
    </location>
</feature>
<dbReference type="RefSeq" id="WP_188462149.1">
    <property type="nucleotide sequence ID" value="NZ_BAABHU010000004.1"/>
</dbReference>
<gene>
    <name evidence="6" type="ORF">C9994_17180</name>
    <name evidence="5" type="ORF">GCM10011506_16310</name>
</gene>
<dbReference type="PANTHER" id="PTHR15337:SF11">
    <property type="entry name" value="THIOREDOXIN DOMAIN-CONTAINING PROTEIN"/>
    <property type="match status" value="1"/>
</dbReference>
<keyword evidence="8" id="KW-1185">Reference proteome</keyword>
<dbReference type="EMBL" id="PYVU01000634">
    <property type="protein sequence ID" value="PTB90569.1"/>
    <property type="molecule type" value="Genomic_DNA"/>
</dbReference>
<keyword evidence="6" id="KW-0413">Isomerase</keyword>
<dbReference type="InterPro" id="IPR017937">
    <property type="entry name" value="Thioredoxin_CS"/>
</dbReference>
<dbReference type="GO" id="GO:0016853">
    <property type="term" value="F:isomerase activity"/>
    <property type="evidence" value="ECO:0007669"/>
    <property type="project" value="UniProtKB-KW"/>
</dbReference>
<dbReference type="Gene3D" id="3.40.30.10">
    <property type="entry name" value="Glutaredoxin"/>
    <property type="match status" value="1"/>
</dbReference>
<dbReference type="PROSITE" id="PS00194">
    <property type="entry name" value="THIOREDOXIN_1"/>
    <property type="match status" value="1"/>
</dbReference>
<dbReference type="PROSITE" id="PS51352">
    <property type="entry name" value="THIOREDOXIN_2"/>
    <property type="match status" value="1"/>
</dbReference>
<name>A0A2T4D9S2_9BACT</name>
<comment type="caution">
    <text evidence="6">The sequence shown here is derived from an EMBL/GenBank/DDBJ whole genome shotgun (WGS) entry which is preliminary data.</text>
</comment>
<keyword evidence="2" id="KW-0676">Redox-active center</keyword>
<reference evidence="8" key="3">
    <citation type="journal article" date="2019" name="Int. J. Syst. Evol. Microbiol.">
        <title>The Global Catalogue of Microorganisms (GCM) 10K type strain sequencing project: providing services to taxonomists for standard genome sequencing and annotation.</title>
        <authorList>
            <consortium name="The Broad Institute Genomics Platform"/>
            <consortium name="The Broad Institute Genome Sequencing Center for Infectious Disease"/>
            <person name="Wu L."/>
            <person name="Ma J."/>
        </authorList>
    </citation>
    <scope>NUCLEOTIDE SEQUENCE [LARGE SCALE GENOMIC DNA]</scope>
    <source>
        <strain evidence="8">CGMCC 1.10832</strain>
    </source>
</reference>
<dbReference type="Pfam" id="PF03190">
    <property type="entry name" value="Thioredox_DsbH"/>
    <property type="match status" value="1"/>
</dbReference>
<dbReference type="EMBL" id="BMEC01000004">
    <property type="protein sequence ID" value="GGC31575.1"/>
    <property type="molecule type" value="Genomic_DNA"/>
</dbReference>
<dbReference type="SUPFAM" id="SSF52833">
    <property type="entry name" value="Thioredoxin-like"/>
    <property type="match status" value="1"/>
</dbReference>
<feature type="chain" id="PRO_5015437853" evidence="3">
    <location>
        <begin position="21"/>
        <end position="151"/>
    </location>
</feature>
<keyword evidence="1 3" id="KW-0732">Signal</keyword>